<evidence type="ECO:0000259" key="1">
    <source>
        <dbReference type="Pfam" id="PF00561"/>
    </source>
</evidence>
<name>A0ABZ0BAM9_9SPHN</name>
<dbReference type="PANTHER" id="PTHR43798">
    <property type="entry name" value="MONOACYLGLYCEROL LIPASE"/>
    <property type="match status" value="1"/>
</dbReference>
<keyword evidence="3" id="KW-1185">Reference proteome</keyword>
<dbReference type="InterPro" id="IPR000073">
    <property type="entry name" value="AB_hydrolase_1"/>
</dbReference>
<proteinExistence type="predicted"/>
<dbReference type="InterPro" id="IPR000639">
    <property type="entry name" value="Epox_hydrolase-like"/>
</dbReference>
<dbReference type="GO" id="GO:0016787">
    <property type="term" value="F:hydrolase activity"/>
    <property type="evidence" value="ECO:0007669"/>
    <property type="project" value="UniProtKB-KW"/>
</dbReference>
<dbReference type="InterPro" id="IPR050266">
    <property type="entry name" value="AB_hydrolase_sf"/>
</dbReference>
<evidence type="ECO:0000313" key="2">
    <source>
        <dbReference type="EMBL" id="WNO54330.1"/>
    </source>
</evidence>
<protein>
    <submittedName>
        <fullName evidence="2">Alpha/beta hydrolase</fullName>
    </submittedName>
</protein>
<dbReference type="PANTHER" id="PTHR43798:SF33">
    <property type="entry name" value="HYDROLASE, PUTATIVE (AFU_ORTHOLOGUE AFUA_2G14860)-RELATED"/>
    <property type="match status" value="1"/>
</dbReference>
<sequence>MEPWPRSVDIDATKGAEAMPIAFLLALAAAQAGTMPDAPPLGANLERFDYRAPVHWFETQAQGGTVQMAYLDFTPTGPSRDRTLVLLHGKNFCSATWIETARALAARGYRVIAPDQVGFCKSSKPAGFQYSFAALATLTDALLADVGAGPVTVVGHSTGGMLAMHYGLLYPERVAQLVLVDPLGLNDTLAEGVPYAPLDVLRAEEAKKDAAAIKAYQRRVYYHGRWRPAYDRWVRMLAGQYASADGDRVRDAQARLSDMIETQPVAARLGAIEAPTTLIAGSLDTTAFRASSAPKNKREAIRTVPEAARDVAARLPGWKLVELDGLGHSPMVEAPDRFQRVLLRVLDSS</sequence>
<dbReference type="RefSeq" id="WP_313916697.1">
    <property type="nucleotide sequence ID" value="NZ_CP135076.1"/>
</dbReference>
<accession>A0ABZ0BAM9</accession>
<gene>
    <name evidence="2" type="ORF">RPR59_03480</name>
</gene>
<keyword evidence="2" id="KW-0378">Hydrolase</keyword>
<organism evidence="2 3">
    <name type="scientific">Stakelama saccharophila</name>
    <dbReference type="NCBI Taxonomy" id="3075605"/>
    <lineage>
        <taxon>Bacteria</taxon>
        <taxon>Pseudomonadati</taxon>
        <taxon>Pseudomonadota</taxon>
        <taxon>Alphaproteobacteria</taxon>
        <taxon>Sphingomonadales</taxon>
        <taxon>Sphingomonadaceae</taxon>
        <taxon>Stakelama</taxon>
    </lineage>
</organism>
<dbReference type="InterPro" id="IPR029058">
    <property type="entry name" value="AB_hydrolase_fold"/>
</dbReference>
<feature type="domain" description="AB hydrolase-1" evidence="1">
    <location>
        <begin position="83"/>
        <end position="292"/>
    </location>
</feature>
<dbReference type="EMBL" id="CP135076">
    <property type="protein sequence ID" value="WNO54330.1"/>
    <property type="molecule type" value="Genomic_DNA"/>
</dbReference>
<dbReference type="Gene3D" id="3.40.50.1820">
    <property type="entry name" value="alpha/beta hydrolase"/>
    <property type="match status" value="1"/>
</dbReference>
<reference evidence="2 3" key="1">
    <citation type="submission" date="2023-09" db="EMBL/GenBank/DDBJ databases">
        <authorList>
            <person name="Rey-Velasco X."/>
        </authorList>
    </citation>
    <scope>NUCLEOTIDE SEQUENCE [LARGE SCALE GENOMIC DNA]</scope>
    <source>
        <strain evidence="2 3">W311</strain>
    </source>
</reference>
<dbReference type="Proteomes" id="UP001302249">
    <property type="component" value="Chromosome"/>
</dbReference>
<dbReference type="PRINTS" id="PR00111">
    <property type="entry name" value="ABHYDROLASE"/>
</dbReference>
<dbReference type="Pfam" id="PF00561">
    <property type="entry name" value="Abhydrolase_1"/>
    <property type="match status" value="1"/>
</dbReference>
<dbReference type="PRINTS" id="PR00412">
    <property type="entry name" value="EPOXHYDRLASE"/>
</dbReference>
<dbReference type="SUPFAM" id="SSF53474">
    <property type="entry name" value="alpha/beta-Hydrolases"/>
    <property type="match status" value="1"/>
</dbReference>
<evidence type="ECO:0000313" key="3">
    <source>
        <dbReference type="Proteomes" id="UP001302249"/>
    </source>
</evidence>